<dbReference type="GO" id="GO:0042956">
    <property type="term" value="P:maltodextrin transmembrane transport"/>
    <property type="evidence" value="ECO:0007669"/>
    <property type="project" value="TreeGrafter"/>
</dbReference>
<evidence type="ECO:0000256" key="1">
    <source>
        <dbReference type="ARBA" id="ARBA00008520"/>
    </source>
</evidence>
<keyword evidence="2" id="KW-0813">Transport</keyword>
<evidence type="ECO:0000313" key="4">
    <source>
        <dbReference type="EMBL" id="VAW16343.1"/>
    </source>
</evidence>
<dbReference type="Gene3D" id="3.40.190.10">
    <property type="entry name" value="Periplasmic binding protein-like II"/>
    <property type="match status" value="1"/>
</dbReference>
<comment type="similarity">
    <text evidence="1">Belongs to the bacterial solute-binding protein 1 family.</text>
</comment>
<organism evidence="4">
    <name type="scientific">hydrothermal vent metagenome</name>
    <dbReference type="NCBI Taxonomy" id="652676"/>
    <lineage>
        <taxon>unclassified sequences</taxon>
        <taxon>metagenomes</taxon>
        <taxon>ecological metagenomes</taxon>
    </lineage>
</organism>
<dbReference type="AlphaFoldDB" id="A0A3B0TJI1"/>
<dbReference type="PANTHER" id="PTHR30061">
    <property type="entry name" value="MALTOSE-BINDING PERIPLASMIC PROTEIN"/>
    <property type="match status" value="1"/>
</dbReference>
<dbReference type="InterPro" id="IPR006059">
    <property type="entry name" value="SBP"/>
</dbReference>
<gene>
    <name evidence="4" type="ORF">MNBD_ALPHA11-1295</name>
</gene>
<proteinExistence type="inferred from homology"/>
<dbReference type="Pfam" id="PF13416">
    <property type="entry name" value="SBP_bac_8"/>
    <property type="match status" value="1"/>
</dbReference>
<dbReference type="SUPFAM" id="SSF53850">
    <property type="entry name" value="Periplasmic binding protein-like II"/>
    <property type="match status" value="1"/>
</dbReference>
<dbReference type="EMBL" id="UOEQ01000097">
    <property type="protein sequence ID" value="VAW16343.1"/>
    <property type="molecule type" value="Genomic_DNA"/>
</dbReference>
<name>A0A3B0TJI1_9ZZZZ</name>
<dbReference type="GO" id="GO:1901982">
    <property type="term" value="F:maltose binding"/>
    <property type="evidence" value="ECO:0007669"/>
    <property type="project" value="TreeGrafter"/>
</dbReference>
<evidence type="ECO:0000256" key="3">
    <source>
        <dbReference type="ARBA" id="ARBA00022729"/>
    </source>
</evidence>
<reference evidence="4" key="1">
    <citation type="submission" date="2018-06" db="EMBL/GenBank/DDBJ databases">
        <authorList>
            <person name="Zhirakovskaya E."/>
        </authorList>
    </citation>
    <scope>NUCLEOTIDE SEQUENCE</scope>
</reference>
<evidence type="ECO:0000256" key="2">
    <source>
        <dbReference type="ARBA" id="ARBA00022448"/>
    </source>
</evidence>
<dbReference type="GO" id="GO:0015768">
    <property type="term" value="P:maltose transport"/>
    <property type="evidence" value="ECO:0007669"/>
    <property type="project" value="TreeGrafter"/>
</dbReference>
<accession>A0A3B0TJI1</accession>
<dbReference type="GO" id="GO:0055052">
    <property type="term" value="C:ATP-binding cassette (ABC) transporter complex, substrate-binding subunit-containing"/>
    <property type="evidence" value="ECO:0007669"/>
    <property type="project" value="TreeGrafter"/>
</dbReference>
<dbReference type="PANTHER" id="PTHR30061:SF50">
    <property type="entry name" value="MALTOSE_MALTODEXTRIN-BINDING PERIPLASMIC PROTEIN"/>
    <property type="match status" value="1"/>
</dbReference>
<keyword evidence="3" id="KW-0732">Signal</keyword>
<protein>
    <submittedName>
        <fullName evidence="4">ABC transporter, substrate-binding protein (Cluster 1, maltose/g3p/polyamine/iron)</fullName>
    </submittedName>
</protein>
<sequence>MLKSLGRSLLAVSTLAVFSAVSAQAQTVKVSGFGGSDPVVVNGLLNDVLADEIAALGIEVEYAPTEGDYSQFILNALSAGTAPDVFYTDIFWSLSIFANGQAEPVKNMALSDALIPSLVDAFTYEGQLYSVPKDFNTLAVHYNKDIFDDAGVEYPNNDDTWTSFQDKLTSVQSSIDDVYGVCVVPDYARFAAFALGSGWEPFNADGKTVLDDNFRRAFTYYTGLVSGGAGVVAADIGEGWTGGCFGSEQAAVAIEGAWVIGFLKDAAPSMQYGTALIPMDPETGDRGNLIFTVGWTVNAASEVKSEAAELIELLTSEKAQQWVLEQGLALPSRSAMVDNSYLMGDSAEQKANLAVFQGASDGNVLPFFFGDLGGAWMEPINTALNSVLLGEADVDTALGEAQSRFEELQAD</sequence>